<feature type="compositionally biased region" description="Low complexity" evidence="1">
    <location>
        <begin position="59"/>
        <end position="69"/>
    </location>
</feature>
<comment type="caution">
    <text evidence="2">The sequence shown here is derived from an EMBL/GenBank/DDBJ whole genome shotgun (WGS) entry which is preliminary data.</text>
</comment>
<protein>
    <submittedName>
        <fullName evidence="2">Uncharacterized protein</fullName>
    </submittedName>
</protein>
<reference evidence="2" key="1">
    <citation type="journal article" date="2023" name="Mol. Phylogenet. Evol.">
        <title>Genome-scale phylogeny and comparative genomics of the fungal order Sordariales.</title>
        <authorList>
            <person name="Hensen N."/>
            <person name="Bonometti L."/>
            <person name="Westerberg I."/>
            <person name="Brannstrom I.O."/>
            <person name="Guillou S."/>
            <person name="Cros-Aarteil S."/>
            <person name="Calhoun S."/>
            <person name="Haridas S."/>
            <person name="Kuo A."/>
            <person name="Mondo S."/>
            <person name="Pangilinan J."/>
            <person name="Riley R."/>
            <person name="LaButti K."/>
            <person name="Andreopoulos B."/>
            <person name="Lipzen A."/>
            <person name="Chen C."/>
            <person name="Yan M."/>
            <person name="Daum C."/>
            <person name="Ng V."/>
            <person name="Clum A."/>
            <person name="Steindorff A."/>
            <person name="Ohm R.A."/>
            <person name="Martin F."/>
            <person name="Silar P."/>
            <person name="Natvig D.O."/>
            <person name="Lalanne C."/>
            <person name="Gautier V."/>
            <person name="Ament-Velasquez S.L."/>
            <person name="Kruys A."/>
            <person name="Hutchinson M.I."/>
            <person name="Powell A.J."/>
            <person name="Barry K."/>
            <person name="Miller A.N."/>
            <person name="Grigoriev I.V."/>
            <person name="Debuchy R."/>
            <person name="Gladieux P."/>
            <person name="Hiltunen Thoren M."/>
            <person name="Johannesson H."/>
        </authorList>
    </citation>
    <scope>NUCLEOTIDE SEQUENCE</scope>
    <source>
        <strain evidence="2">CBS 990.96</strain>
    </source>
</reference>
<feature type="region of interest" description="Disordered" evidence="1">
    <location>
        <begin position="425"/>
        <end position="445"/>
    </location>
</feature>
<evidence type="ECO:0000313" key="2">
    <source>
        <dbReference type="EMBL" id="KAK4227217.1"/>
    </source>
</evidence>
<organism evidence="2 3">
    <name type="scientific">Podospora fimiseda</name>
    <dbReference type="NCBI Taxonomy" id="252190"/>
    <lineage>
        <taxon>Eukaryota</taxon>
        <taxon>Fungi</taxon>
        <taxon>Dikarya</taxon>
        <taxon>Ascomycota</taxon>
        <taxon>Pezizomycotina</taxon>
        <taxon>Sordariomycetes</taxon>
        <taxon>Sordariomycetidae</taxon>
        <taxon>Sordariales</taxon>
        <taxon>Podosporaceae</taxon>
        <taxon>Podospora</taxon>
    </lineage>
</organism>
<feature type="region of interest" description="Disordered" evidence="1">
    <location>
        <begin position="458"/>
        <end position="488"/>
    </location>
</feature>
<dbReference type="EMBL" id="MU865334">
    <property type="protein sequence ID" value="KAK4227217.1"/>
    <property type="molecule type" value="Genomic_DNA"/>
</dbReference>
<sequence>MATRSKQQESDSEVEVLVHIGAPSLGPDDAKYRAMAAAYSNFKPAIRTKIPIRGGGGSQKQSQKQSQKSISETQFSFEDVDDNHASFVSLPSEVQDSMPDNLATFAGFVSPSRVLDFYTSSLESDSGGSQANRGAIQAKASLVGGAGGSSAGDSSAGKTEGEEEGEEGDKDKTPRRLLFTKKRTPTSYPRDEIDPTDSDEPSLPVSSRKRPRADSSSQSPDPKRPRTAGPLAIDSSTTNDETPTDPMLQIPTTPKKKRQIAERFANKPLDPLTLAVGPLVPDRADHGIISTYDLDTPLLKELMKNLNVAERSRPAQQLRALRHFERGYWVVDVRAWSDDLRRSFWNFLAAFIYRGMGGWGVKAMRNAYEGSFTWVRLYGWGYLTQEMYMLLYLTSQRAVRGVGLRWYDAKHGVCVRMPTVAGGGPTGAQVRPGGPQVAPDPPLGDIADASGIDLEALMNNPAIPDGTTPPPGTPPAADNSQEAAAEGT</sequence>
<gene>
    <name evidence="2" type="ORF">QBC38DRAFT_417384</name>
</gene>
<accession>A0AAN7BPQ9</accession>
<evidence type="ECO:0000256" key="1">
    <source>
        <dbReference type="SAM" id="MobiDB-lite"/>
    </source>
</evidence>
<reference evidence="2" key="2">
    <citation type="submission" date="2023-05" db="EMBL/GenBank/DDBJ databases">
        <authorList>
            <consortium name="Lawrence Berkeley National Laboratory"/>
            <person name="Steindorff A."/>
            <person name="Hensen N."/>
            <person name="Bonometti L."/>
            <person name="Westerberg I."/>
            <person name="Brannstrom I.O."/>
            <person name="Guillou S."/>
            <person name="Cros-Aarteil S."/>
            <person name="Calhoun S."/>
            <person name="Haridas S."/>
            <person name="Kuo A."/>
            <person name="Mondo S."/>
            <person name="Pangilinan J."/>
            <person name="Riley R."/>
            <person name="Labutti K."/>
            <person name="Andreopoulos B."/>
            <person name="Lipzen A."/>
            <person name="Chen C."/>
            <person name="Yanf M."/>
            <person name="Daum C."/>
            <person name="Ng V."/>
            <person name="Clum A."/>
            <person name="Ohm R."/>
            <person name="Martin F."/>
            <person name="Silar P."/>
            <person name="Natvig D."/>
            <person name="Lalanne C."/>
            <person name="Gautier V."/>
            <person name="Ament-Velasquez S.L."/>
            <person name="Kruys A."/>
            <person name="Hutchinson M.I."/>
            <person name="Powell A.J."/>
            <person name="Barry K."/>
            <person name="Miller A.N."/>
            <person name="Grigoriev I.V."/>
            <person name="Debuchy R."/>
            <person name="Gladieux P."/>
            <person name="Thoren M.H."/>
            <person name="Johannesson H."/>
        </authorList>
    </citation>
    <scope>NUCLEOTIDE SEQUENCE</scope>
    <source>
        <strain evidence="2">CBS 990.96</strain>
    </source>
</reference>
<feature type="compositionally biased region" description="Basic residues" evidence="1">
    <location>
        <begin position="175"/>
        <end position="184"/>
    </location>
</feature>
<proteinExistence type="predicted"/>
<dbReference type="AlphaFoldDB" id="A0AAN7BPQ9"/>
<feature type="region of interest" description="Disordered" evidence="1">
    <location>
        <begin position="140"/>
        <end position="255"/>
    </location>
</feature>
<feature type="region of interest" description="Disordered" evidence="1">
    <location>
        <begin position="48"/>
        <end position="77"/>
    </location>
</feature>
<dbReference type="Proteomes" id="UP001301958">
    <property type="component" value="Unassembled WGS sequence"/>
</dbReference>
<keyword evidence="3" id="KW-1185">Reference proteome</keyword>
<name>A0AAN7BPQ9_9PEZI</name>
<evidence type="ECO:0000313" key="3">
    <source>
        <dbReference type="Proteomes" id="UP001301958"/>
    </source>
</evidence>